<dbReference type="SUPFAM" id="SSF53474">
    <property type="entry name" value="alpha/beta-Hydrolases"/>
    <property type="match status" value="1"/>
</dbReference>
<dbReference type="PANTHER" id="PTHR48081:SF13">
    <property type="entry name" value="ALPHA_BETA HYDROLASE"/>
    <property type="match status" value="1"/>
</dbReference>
<dbReference type="Proteomes" id="UP000637299">
    <property type="component" value="Unassembled WGS sequence"/>
</dbReference>
<accession>A0ABR8ZFL3</accession>
<protein>
    <submittedName>
        <fullName evidence="3">Alpha/beta hydrolase</fullName>
    </submittedName>
</protein>
<dbReference type="RefSeq" id="WP_191737392.1">
    <property type="nucleotide sequence ID" value="NZ_JACYFS010000004.1"/>
</dbReference>
<feature type="domain" description="BD-FAE-like" evidence="2">
    <location>
        <begin position="46"/>
        <end position="239"/>
    </location>
</feature>
<dbReference type="InterPro" id="IPR049492">
    <property type="entry name" value="BD-FAE-like_dom"/>
</dbReference>
<reference evidence="3 4" key="1">
    <citation type="submission" date="2020-09" db="EMBL/GenBank/DDBJ databases">
        <title>Genome seq and assembly of Chryseobacterium sp.</title>
        <authorList>
            <person name="Chhetri G."/>
        </authorList>
    </citation>
    <scope>NUCLEOTIDE SEQUENCE [LARGE SCALE GENOMIC DNA]</scope>
    <source>
        <strain evidence="3 4">GCR10</strain>
    </source>
</reference>
<sequence length="279" mass="31777">MNKFAVLLLLTITLFSCTEKIIKFEKGISFEQQINISYGDDAEQKMDLYIPEKRDSVKTVFIIIHGGGWKAGKKSDLTYFTTQLMKKFPQSAFANMNYRLADKTQYGLPNQTEDIRKVIDYLVGIVPVKTKFILLGNSAGGHLSMLYSYRFDKAERIEAVVNIVGPSDLSDPNFKNYSDYSFVESRLVNPSFVTNDLNKEKFASPVEWITEKSPPTISFYGNNDLVIPLSQKKILDSALNKNKILNESYEFPGGHLDWEKDKNSTFLIDKIDAFLKSIK</sequence>
<keyword evidence="4" id="KW-1185">Reference proteome</keyword>
<dbReference type="EMBL" id="JACYFS010000004">
    <property type="protein sequence ID" value="MBD8083486.1"/>
    <property type="molecule type" value="Genomic_DNA"/>
</dbReference>
<evidence type="ECO:0000313" key="3">
    <source>
        <dbReference type="EMBL" id="MBD8083486.1"/>
    </source>
</evidence>
<organism evidence="3 4">
    <name type="scientific">Chryseobacterium caseinilyticum</name>
    <dbReference type="NCBI Taxonomy" id="2771428"/>
    <lineage>
        <taxon>Bacteria</taxon>
        <taxon>Pseudomonadati</taxon>
        <taxon>Bacteroidota</taxon>
        <taxon>Flavobacteriia</taxon>
        <taxon>Flavobacteriales</taxon>
        <taxon>Weeksellaceae</taxon>
        <taxon>Chryseobacterium group</taxon>
        <taxon>Chryseobacterium</taxon>
    </lineage>
</organism>
<dbReference type="Pfam" id="PF20434">
    <property type="entry name" value="BD-FAE"/>
    <property type="match status" value="1"/>
</dbReference>
<dbReference type="GO" id="GO:0016787">
    <property type="term" value="F:hydrolase activity"/>
    <property type="evidence" value="ECO:0007669"/>
    <property type="project" value="UniProtKB-KW"/>
</dbReference>
<evidence type="ECO:0000256" key="1">
    <source>
        <dbReference type="ARBA" id="ARBA00022801"/>
    </source>
</evidence>
<keyword evidence="1 3" id="KW-0378">Hydrolase</keyword>
<gene>
    <name evidence="3" type="ORF">IC610_13785</name>
</gene>
<proteinExistence type="predicted"/>
<evidence type="ECO:0000313" key="4">
    <source>
        <dbReference type="Proteomes" id="UP000637299"/>
    </source>
</evidence>
<dbReference type="InterPro" id="IPR029058">
    <property type="entry name" value="AB_hydrolase_fold"/>
</dbReference>
<dbReference type="Gene3D" id="3.40.50.1820">
    <property type="entry name" value="alpha/beta hydrolase"/>
    <property type="match status" value="1"/>
</dbReference>
<dbReference type="InterPro" id="IPR050300">
    <property type="entry name" value="GDXG_lipolytic_enzyme"/>
</dbReference>
<evidence type="ECO:0000259" key="2">
    <source>
        <dbReference type="Pfam" id="PF20434"/>
    </source>
</evidence>
<comment type="caution">
    <text evidence="3">The sequence shown here is derived from an EMBL/GenBank/DDBJ whole genome shotgun (WGS) entry which is preliminary data.</text>
</comment>
<name>A0ABR8ZFL3_9FLAO</name>
<dbReference type="PROSITE" id="PS51257">
    <property type="entry name" value="PROKAR_LIPOPROTEIN"/>
    <property type="match status" value="1"/>
</dbReference>
<dbReference type="PANTHER" id="PTHR48081">
    <property type="entry name" value="AB HYDROLASE SUPERFAMILY PROTEIN C4A8.06C"/>
    <property type="match status" value="1"/>
</dbReference>